<dbReference type="EMBL" id="LEKT01000043">
    <property type="protein sequence ID" value="KMO85844.1"/>
    <property type="molecule type" value="Genomic_DNA"/>
</dbReference>
<gene>
    <name evidence="2" type="ORF">AB840_11250</name>
</gene>
<dbReference type="InterPro" id="IPR057087">
    <property type="entry name" value="Gp12-like"/>
</dbReference>
<dbReference type="InParanoid" id="A0A0J6WTI9"/>
<dbReference type="PATRIC" id="fig|1122219.3.peg.2202"/>
<feature type="domain" description="Phage neck terminator protein gp12-like" evidence="1">
    <location>
        <begin position="22"/>
        <end position="170"/>
    </location>
</feature>
<protein>
    <recommendedName>
        <fullName evidence="1">Phage neck terminator protein gp12-like domain-containing protein</fullName>
    </recommendedName>
</protein>
<organism evidence="2 3">
    <name type="scientific">Megasphaera cerevisiae DSM 20462</name>
    <dbReference type="NCBI Taxonomy" id="1122219"/>
    <lineage>
        <taxon>Bacteria</taxon>
        <taxon>Bacillati</taxon>
        <taxon>Bacillota</taxon>
        <taxon>Negativicutes</taxon>
        <taxon>Veillonellales</taxon>
        <taxon>Veillonellaceae</taxon>
        <taxon>Megasphaera</taxon>
    </lineage>
</organism>
<dbReference type="AlphaFoldDB" id="A0A0J6WTI9"/>
<dbReference type="Proteomes" id="UP000036503">
    <property type="component" value="Unassembled WGS sequence"/>
</dbReference>
<proteinExistence type="predicted"/>
<comment type="caution">
    <text evidence="2">The sequence shown here is derived from an EMBL/GenBank/DDBJ whole genome shotgun (WGS) entry which is preliminary data.</text>
</comment>
<name>A0A0J6WTI9_9FIRM</name>
<evidence type="ECO:0000259" key="1">
    <source>
        <dbReference type="Pfam" id="PF23961"/>
    </source>
</evidence>
<evidence type="ECO:0000313" key="2">
    <source>
        <dbReference type="EMBL" id="KMO85844.1"/>
    </source>
</evidence>
<dbReference type="RefSeq" id="WP_048514944.1">
    <property type="nucleotide sequence ID" value="NZ_FUXD01000008.1"/>
</dbReference>
<reference evidence="2 3" key="1">
    <citation type="submission" date="2015-06" db="EMBL/GenBank/DDBJ databases">
        <title>Draft genome sequence of beer spoilage bacterium Megasphaera cerevisiae type strain 20462.</title>
        <authorList>
            <person name="Kutumbaka K."/>
            <person name="Pasmowitz J."/>
            <person name="Mategko J."/>
            <person name="Reyes D."/>
            <person name="Friedrich A."/>
            <person name="Han S."/>
            <person name="Martens-Habbena W."/>
            <person name="Neal-McKinney J."/>
            <person name="Janagama H.K."/>
            <person name="Nadala C."/>
            <person name="Samadpour M."/>
        </authorList>
    </citation>
    <scope>NUCLEOTIDE SEQUENCE [LARGE SCALE GENOMIC DNA]</scope>
    <source>
        <strain evidence="2 3">DSM 20462</strain>
    </source>
</reference>
<evidence type="ECO:0000313" key="3">
    <source>
        <dbReference type="Proteomes" id="UP000036503"/>
    </source>
</evidence>
<sequence length="178" mass="20798">MTYDELLSFFQSCCKSILTGTLSNVEKYIRKNYPTDGNPDWKVSDDIVFLFLRESNDEYGRYPDIVKKVENGTVNEYVVRTRVWGLQLTTYGPHAYDISNQLRHGFRTESITRTMTKSSIFLIPDYPNCIAAYEERASQWWKRWDLVLQFNENYTSPAEDAGHIDTASIRVVAQRRTK</sequence>
<dbReference type="Pfam" id="PF23961">
    <property type="entry name" value="Phage_tail_terminator_9"/>
    <property type="match status" value="1"/>
</dbReference>
<dbReference type="OrthoDB" id="2658408at2"/>
<accession>A0A0J6WTI9</accession>
<keyword evidence="3" id="KW-1185">Reference proteome</keyword>